<dbReference type="Proteomes" id="UP000183385">
    <property type="component" value="Unassembled WGS sequence"/>
</dbReference>
<dbReference type="InterPro" id="IPR006683">
    <property type="entry name" value="Thioestr_dom"/>
</dbReference>
<evidence type="ECO:0000256" key="1">
    <source>
        <dbReference type="ARBA" id="ARBA00008324"/>
    </source>
</evidence>
<feature type="domain" description="Thioesterase" evidence="3">
    <location>
        <begin position="54"/>
        <end position="128"/>
    </location>
</feature>
<dbReference type="PANTHER" id="PTHR21660">
    <property type="entry name" value="THIOESTERASE SUPERFAMILY MEMBER-RELATED"/>
    <property type="match status" value="1"/>
</dbReference>
<dbReference type="InterPro" id="IPR003736">
    <property type="entry name" value="PAAI_dom"/>
</dbReference>
<name>A0AAQ1HP43_9PSED</name>
<dbReference type="PANTHER" id="PTHR21660:SF1">
    <property type="entry name" value="ACYL-COENZYME A THIOESTERASE 13"/>
    <property type="match status" value="1"/>
</dbReference>
<keyword evidence="2" id="KW-0378">Hydrolase</keyword>
<dbReference type="InterPro" id="IPR029069">
    <property type="entry name" value="HotDog_dom_sf"/>
</dbReference>
<comment type="caution">
    <text evidence="4">The sequence shown here is derived from an EMBL/GenBank/DDBJ whole genome shotgun (WGS) entry which is preliminary data.</text>
</comment>
<reference evidence="4 5" key="1">
    <citation type="submission" date="2016-10" db="EMBL/GenBank/DDBJ databases">
        <authorList>
            <person name="Varghese N."/>
            <person name="Submissions S."/>
        </authorList>
    </citation>
    <scope>NUCLEOTIDE SEQUENCE [LARGE SCALE GENOMIC DNA]</scope>
    <source>
        <strain evidence="4 5">LMG 18378</strain>
    </source>
</reference>
<dbReference type="Pfam" id="PF03061">
    <property type="entry name" value="4HBT"/>
    <property type="match status" value="1"/>
</dbReference>
<dbReference type="InterPro" id="IPR039298">
    <property type="entry name" value="ACOT13"/>
</dbReference>
<protein>
    <submittedName>
        <fullName evidence="4">Uncharacterized domain 1-containing protein</fullName>
    </submittedName>
</protein>
<evidence type="ECO:0000313" key="4">
    <source>
        <dbReference type="EMBL" id="SFD07820.1"/>
    </source>
</evidence>
<comment type="similarity">
    <text evidence="1">Belongs to the thioesterase PaaI family.</text>
</comment>
<organism evidence="4 5">
    <name type="scientific">Pseudomonas citronellolis</name>
    <dbReference type="NCBI Taxonomy" id="53408"/>
    <lineage>
        <taxon>Bacteria</taxon>
        <taxon>Pseudomonadati</taxon>
        <taxon>Pseudomonadota</taxon>
        <taxon>Gammaproteobacteria</taxon>
        <taxon>Pseudomonadales</taxon>
        <taxon>Pseudomonadaceae</taxon>
        <taxon>Pseudomonas</taxon>
    </lineage>
</organism>
<accession>A0AAQ1HP43</accession>
<proteinExistence type="inferred from homology"/>
<dbReference type="CDD" id="cd03443">
    <property type="entry name" value="PaaI_thioesterase"/>
    <property type="match status" value="1"/>
</dbReference>
<evidence type="ECO:0000259" key="3">
    <source>
        <dbReference type="Pfam" id="PF03061"/>
    </source>
</evidence>
<dbReference type="EMBL" id="FOLS01000016">
    <property type="protein sequence ID" value="SFD07820.1"/>
    <property type="molecule type" value="Genomic_DNA"/>
</dbReference>
<dbReference type="Gene3D" id="3.10.129.10">
    <property type="entry name" value="Hotdog Thioesterase"/>
    <property type="match status" value="1"/>
</dbReference>
<dbReference type="AlphaFoldDB" id="A0AAQ1HP43"/>
<dbReference type="NCBIfam" id="TIGR00369">
    <property type="entry name" value="unchar_dom_1"/>
    <property type="match status" value="1"/>
</dbReference>
<gene>
    <name evidence="4" type="ORF">SAMN05216577_11634</name>
</gene>
<sequence>MNDSPMAASLAEPATVFPTGHFTFQEFIGLERWAEGELARIRLKHRAELMNYLGHFHGGVLMTVLDAAMAGAIRICSPGCSMVTIDMATHFMGTARGELNAVGRVLRRTRNLCFCTAEIHNEDGELVASASGSFKYRAAEAGSRSTDTSTTT</sequence>
<dbReference type="GO" id="GO:0047617">
    <property type="term" value="F:fatty acyl-CoA hydrolase activity"/>
    <property type="evidence" value="ECO:0007669"/>
    <property type="project" value="InterPro"/>
</dbReference>
<keyword evidence="5" id="KW-1185">Reference proteome</keyword>
<evidence type="ECO:0000313" key="5">
    <source>
        <dbReference type="Proteomes" id="UP000183385"/>
    </source>
</evidence>
<dbReference type="SUPFAM" id="SSF54637">
    <property type="entry name" value="Thioesterase/thiol ester dehydrase-isomerase"/>
    <property type="match status" value="1"/>
</dbReference>
<evidence type="ECO:0000256" key="2">
    <source>
        <dbReference type="ARBA" id="ARBA00022801"/>
    </source>
</evidence>